<accession>A0A0A9YCZ4</accession>
<evidence type="ECO:0000256" key="1">
    <source>
        <dbReference type="SAM" id="SignalP"/>
    </source>
</evidence>
<sequence>VAMNRTWAWLFIMMLSQGLAADTTKKPKILADEYKDIIQVNKYSPSLREFIAKILKAITVFDCFDLKVKEMRPFFNEGSELSAAAFDALRGLKKTQTEYTTTVSQSLIQLRDMDKGFLNSPDVVTGFDDTEKPCFSGGVMFEKEDCQSCKHSTPSFKTKHLAKLEMRIVIMQMQENIPKQFLYYASDIFIVTAEAIRIIDKILTCHEQNQTNCDSRDKTIAKFTLKMNGVVLKEKEHVKMILQEKVKMQSLVQQLVQQVQATSQILSKCLDIKRSSKKLRQRRANRSKKIDPKIEEPYDKLKSELEAIAKKYGLVFEKINPNSTHLNITFEKPKKTSVGSKLAKVLARRRFWK</sequence>
<reference evidence="2" key="2">
    <citation type="submission" date="2014-07" db="EMBL/GenBank/DDBJ databases">
        <authorList>
            <person name="Hull J."/>
        </authorList>
    </citation>
    <scope>NUCLEOTIDE SEQUENCE</scope>
</reference>
<evidence type="ECO:0000313" key="2">
    <source>
        <dbReference type="EMBL" id="JAG29486.1"/>
    </source>
</evidence>
<proteinExistence type="predicted"/>
<protein>
    <submittedName>
        <fullName evidence="2">Putative biogenesis of lysosome-related organelles complex 1 subunit 2</fullName>
    </submittedName>
</protein>
<reference evidence="3" key="3">
    <citation type="submission" date="2014-09" db="EMBL/GenBank/DDBJ databases">
        <authorList>
            <person name="Magalhaes I.L.F."/>
            <person name="Oliveira U."/>
            <person name="Santos F.R."/>
            <person name="Vidigal T.H.D.A."/>
            <person name="Brescovit A.D."/>
            <person name="Santos A.J."/>
        </authorList>
    </citation>
    <scope>NUCLEOTIDE SEQUENCE</scope>
</reference>
<dbReference type="EMBL" id="GBRD01003982">
    <property type="protein sequence ID" value="JAG61839.1"/>
    <property type="molecule type" value="Transcribed_RNA"/>
</dbReference>
<reference evidence="2" key="1">
    <citation type="journal article" date="2014" name="PLoS ONE">
        <title>Transcriptome-Based Identification of ABC Transporters in the Western Tarnished Plant Bug Lygus hesperus.</title>
        <authorList>
            <person name="Hull J.J."/>
            <person name="Chaney K."/>
            <person name="Geib S.M."/>
            <person name="Fabrick J.A."/>
            <person name="Brent C.S."/>
            <person name="Walsh D."/>
            <person name="Lavine L.C."/>
        </authorList>
    </citation>
    <scope>NUCLEOTIDE SEQUENCE</scope>
</reference>
<gene>
    <name evidence="2" type="primary">bloc1s2_0</name>
    <name evidence="2" type="ORF">CM83_1329</name>
</gene>
<dbReference type="AlphaFoldDB" id="A0A0A9YCZ4"/>
<dbReference type="EMBL" id="GBHO01014118">
    <property type="protein sequence ID" value="JAG29486.1"/>
    <property type="molecule type" value="Transcribed_RNA"/>
</dbReference>
<organism evidence="2">
    <name type="scientific">Lygus hesperus</name>
    <name type="common">Western plant bug</name>
    <dbReference type="NCBI Taxonomy" id="30085"/>
    <lineage>
        <taxon>Eukaryota</taxon>
        <taxon>Metazoa</taxon>
        <taxon>Ecdysozoa</taxon>
        <taxon>Arthropoda</taxon>
        <taxon>Hexapoda</taxon>
        <taxon>Insecta</taxon>
        <taxon>Pterygota</taxon>
        <taxon>Neoptera</taxon>
        <taxon>Paraneoptera</taxon>
        <taxon>Hemiptera</taxon>
        <taxon>Heteroptera</taxon>
        <taxon>Panheteroptera</taxon>
        <taxon>Cimicomorpha</taxon>
        <taxon>Miridae</taxon>
        <taxon>Mirini</taxon>
        <taxon>Lygus</taxon>
    </lineage>
</organism>
<feature type="non-terminal residue" evidence="2">
    <location>
        <position position="1"/>
    </location>
</feature>
<keyword evidence="1" id="KW-0732">Signal</keyword>
<feature type="signal peptide" evidence="1">
    <location>
        <begin position="1"/>
        <end position="20"/>
    </location>
</feature>
<feature type="chain" id="PRO_5015033966" evidence="1">
    <location>
        <begin position="21"/>
        <end position="353"/>
    </location>
</feature>
<name>A0A0A9YCZ4_LYGHE</name>
<evidence type="ECO:0000313" key="3">
    <source>
        <dbReference type="EMBL" id="JAG61839.1"/>
    </source>
</evidence>